<dbReference type="GO" id="GO:0048367">
    <property type="term" value="P:shoot system development"/>
    <property type="evidence" value="ECO:0007669"/>
    <property type="project" value="EnsemblPlants"/>
</dbReference>
<dbReference type="GO" id="GO:0042023">
    <property type="term" value="P:DNA endoreduplication"/>
    <property type="evidence" value="ECO:0007669"/>
    <property type="project" value="EnsemblPlants"/>
</dbReference>
<protein>
    <recommendedName>
        <fullName evidence="4">DNA-binding protein BIN4</fullName>
    </recommendedName>
</protein>
<feature type="compositionally biased region" description="Basic residues" evidence="1">
    <location>
        <begin position="169"/>
        <end position="181"/>
    </location>
</feature>
<evidence type="ECO:0000256" key="1">
    <source>
        <dbReference type="SAM" id="MobiDB-lite"/>
    </source>
</evidence>
<keyword evidence="3" id="KW-1185">Reference proteome</keyword>
<dbReference type="STRING" id="72664.V4K3G1"/>
<accession>V4K3G1</accession>
<feature type="region of interest" description="Disordered" evidence="1">
    <location>
        <begin position="331"/>
        <end position="404"/>
    </location>
</feature>
<dbReference type="GO" id="GO:0003690">
    <property type="term" value="F:double-stranded DNA binding"/>
    <property type="evidence" value="ECO:0007669"/>
    <property type="project" value="EnsemblPlants"/>
</dbReference>
<feature type="compositionally biased region" description="Low complexity" evidence="1">
    <location>
        <begin position="131"/>
        <end position="141"/>
    </location>
</feature>
<feature type="compositionally biased region" description="Polar residues" evidence="1">
    <location>
        <begin position="182"/>
        <end position="192"/>
    </location>
</feature>
<feature type="region of interest" description="Disordered" evidence="1">
    <location>
        <begin position="22"/>
        <end position="200"/>
    </location>
</feature>
<reference evidence="2 3" key="1">
    <citation type="journal article" date="2013" name="Front. Plant Sci.">
        <title>The Reference Genome of the Halophytic Plant Eutrema salsugineum.</title>
        <authorList>
            <person name="Yang R."/>
            <person name="Jarvis D.E."/>
            <person name="Chen H."/>
            <person name="Beilstein M.A."/>
            <person name="Grimwood J."/>
            <person name="Jenkins J."/>
            <person name="Shu S."/>
            <person name="Prochnik S."/>
            <person name="Xin M."/>
            <person name="Ma C."/>
            <person name="Schmutz J."/>
            <person name="Wing R.A."/>
            <person name="Mitchell-Olds T."/>
            <person name="Schumaker K.S."/>
            <person name="Wang X."/>
        </authorList>
    </citation>
    <scope>NUCLEOTIDE SEQUENCE [LARGE SCALE GENOMIC DNA]</scope>
</reference>
<dbReference type="GO" id="GO:0090627">
    <property type="term" value="P:plant epidermal cell differentiation"/>
    <property type="evidence" value="ECO:0007669"/>
    <property type="project" value="EnsemblPlants"/>
</dbReference>
<dbReference type="Gramene" id="ESQ32005">
    <property type="protein sequence ID" value="ESQ32005"/>
    <property type="gene ID" value="EUTSA_v10004336mg"/>
</dbReference>
<dbReference type="InterPro" id="IPR033246">
    <property type="entry name" value="BIN4"/>
</dbReference>
<dbReference type="GO" id="GO:0030307">
    <property type="term" value="P:positive regulation of cell growth"/>
    <property type="evidence" value="ECO:0007669"/>
    <property type="project" value="EnsemblPlants"/>
</dbReference>
<evidence type="ECO:0008006" key="4">
    <source>
        <dbReference type="Google" id="ProtNLM"/>
    </source>
</evidence>
<dbReference type="PANTHER" id="PTHR34810">
    <property type="entry name" value="DNA-BINDING PROTEIN BIN4"/>
    <property type="match status" value="1"/>
</dbReference>
<dbReference type="GO" id="GO:0009330">
    <property type="term" value="C:DNA topoisomerase type II (double strand cut, ATP-hydrolyzing) complex"/>
    <property type="evidence" value="ECO:0007669"/>
    <property type="project" value="EnsemblPlants"/>
</dbReference>
<feature type="compositionally biased region" description="Low complexity" evidence="1">
    <location>
        <begin position="22"/>
        <end position="36"/>
    </location>
</feature>
<feature type="compositionally biased region" description="Basic residues" evidence="1">
    <location>
        <begin position="388"/>
        <end position="404"/>
    </location>
</feature>
<feature type="compositionally biased region" description="Basic and acidic residues" evidence="1">
    <location>
        <begin position="99"/>
        <end position="121"/>
    </location>
</feature>
<dbReference type="eggNOG" id="ENOG502QTVM">
    <property type="taxonomic scope" value="Eukaryota"/>
</dbReference>
<dbReference type="KEGG" id="eus:EUTSA_v10004336mg"/>
<dbReference type="PANTHER" id="PTHR34810:SF1">
    <property type="entry name" value="DNA-BINDING PROTEIN BIN4"/>
    <property type="match status" value="1"/>
</dbReference>
<dbReference type="AlphaFoldDB" id="V4K3G1"/>
<dbReference type="OrthoDB" id="549068at2759"/>
<proteinExistence type="predicted"/>
<evidence type="ECO:0000313" key="3">
    <source>
        <dbReference type="Proteomes" id="UP000030689"/>
    </source>
</evidence>
<dbReference type="OMA" id="QTDQNEG"/>
<gene>
    <name evidence="2" type="ORF">EUTSA_v10004336mg</name>
</gene>
<organism evidence="2 3">
    <name type="scientific">Eutrema salsugineum</name>
    <name type="common">Saltwater cress</name>
    <name type="synonym">Sisymbrium salsugineum</name>
    <dbReference type="NCBI Taxonomy" id="72664"/>
    <lineage>
        <taxon>Eukaryota</taxon>
        <taxon>Viridiplantae</taxon>
        <taxon>Streptophyta</taxon>
        <taxon>Embryophyta</taxon>
        <taxon>Tracheophyta</taxon>
        <taxon>Spermatophyta</taxon>
        <taxon>Magnoliopsida</taxon>
        <taxon>eudicotyledons</taxon>
        <taxon>Gunneridae</taxon>
        <taxon>Pentapetalae</taxon>
        <taxon>rosids</taxon>
        <taxon>malvids</taxon>
        <taxon>Brassicales</taxon>
        <taxon>Brassicaceae</taxon>
        <taxon>Eutremeae</taxon>
        <taxon>Eutrema</taxon>
    </lineage>
</organism>
<dbReference type="EMBL" id="KI517748">
    <property type="protein sequence ID" value="ESQ32005.1"/>
    <property type="molecule type" value="Genomic_DNA"/>
</dbReference>
<name>V4K3G1_EUTSA</name>
<dbReference type="GO" id="GO:0048364">
    <property type="term" value="P:root development"/>
    <property type="evidence" value="ECO:0007669"/>
    <property type="project" value="EnsemblPlants"/>
</dbReference>
<dbReference type="GO" id="GO:0051276">
    <property type="term" value="P:chromosome organization"/>
    <property type="evidence" value="ECO:0007669"/>
    <property type="project" value="EnsemblPlants"/>
</dbReference>
<dbReference type="GO" id="GO:0010090">
    <property type="term" value="P:trichome morphogenesis"/>
    <property type="evidence" value="ECO:0007669"/>
    <property type="project" value="EnsemblPlants"/>
</dbReference>
<sequence>MSSSREGSPDWLRSFQAPTTSLLSLSSPSKSSPDHSPYQDSETISSLPLTDDSDSTAILDKVSSESLSRKSSKTKLVTKQVSIEQVFSRKKKVDASLNLEEKPNGTKFDGEENSSKHKDAQGGDDSVWLLSSDSEPPSSDPSRQKMIMSTEKDEDSVIQAKEGEPAVKKAPKKKSPKKKPNSGHQTPKNESAQEILINDDKDTDAIVAKEVTTDKNVKSSSGSSSRLPLVLSEKVNRTKVLVECEGDSIDLSGDMGAVGRVVVSDTTGDVYLDLKGTIYKSTIVPSRTFCVVNVGQSEAKIEAIMNDFIQLTPQSNVFEAETMVEGTLEGFSFDSDDEANKNAKTASKSADQSVGAEEVTNTNGKAKAKGENASGKKRGRPSKEKQQPAKKARSSAPKKPKLKK</sequence>
<dbReference type="Proteomes" id="UP000030689">
    <property type="component" value="Unassembled WGS sequence"/>
</dbReference>
<evidence type="ECO:0000313" key="2">
    <source>
        <dbReference type="EMBL" id="ESQ32005.1"/>
    </source>
</evidence>
<dbReference type="GO" id="GO:0005634">
    <property type="term" value="C:nucleus"/>
    <property type="evidence" value="ECO:0007669"/>
    <property type="project" value="EnsemblPlants"/>
</dbReference>